<accession>A0A9W8RLU0</accession>
<keyword evidence="4" id="KW-1185">Reference proteome</keyword>
<dbReference type="OrthoDB" id="5062309at2759"/>
<reference evidence="3" key="1">
    <citation type="submission" date="2022-09" db="EMBL/GenBank/DDBJ databases">
        <title>Fusarium specimens isolated from Avocado Roots.</title>
        <authorList>
            <person name="Stajich J."/>
            <person name="Roper C."/>
            <person name="Heimlech-Rivalta G."/>
        </authorList>
    </citation>
    <scope>NUCLEOTIDE SEQUENCE</scope>
    <source>
        <strain evidence="3">CF00136</strain>
    </source>
</reference>
<proteinExistence type="predicted"/>
<evidence type="ECO:0000313" key="3">
    <source>
        <dbReference type="EMBL" id="KAJ4246270.1"/>
    </source>
</evidence>
<dbReference type="EMBL" id="JAOQAZ010000043">
    <property type="protein sequence ID" value="KAJ4246270.1"/>
    <property type="molecule type" value="Genomic_DNA"/>
</dbReference>
<comment type="caution">
    <text evidence="3">The sequence shown here is derived from an EMBL/GenBank/DDBJ whole genome shotgun (WGS) entry which is preliminary data.</text>
</comment>
<organism evidence="3 4">
    <name type="scientific">Fusarium torreyae</name>
    <dbReference type="NCBI Taxonomy" id="1237075"/>
    <lineage>
        <taxon>Eukaryota</taxon>
        <taxon>Fungi</taxon>
        <taxon>Dikarya</taxon>
        <taxon>Ascomycota</taxon>
        <taxon>Pezizomycotina</taxon>
        <taxon>Sordariomycetes</taxon>
        <taxon>Hypocreomycetidae</taxon>
        <taxon>Hypocreales</taxon>
        <taxon>Nectriaceae</taxon>
        <taxon>Fusarium</taxon>
    </lineage>
</organism>
<keyword evidence="2" id="KW-1133">Transmembrane helix</keyword>
<gene>
    <name evidence="3" type="ORF">NW762_013621</name>
</gene>
<name>A0A9W8RLU0_9HYPO</name>
<feature type="region of interest" description="Disordered" evidence="1">
    <location>
        <begin position="70"/>
        <end position="136"/>
    </location>
</feature>
<sequence length="136" mass="14527">MANLMEARKRRTMAPILAGISIIGMGVYYASRSKQTKESLANINVQGANGVIGAGGASTGKVSASLQETFGTGGSTAGTGTDYETKDTRVISNMTGIYTKREHDKPEDRDHRNPRVPRGENKKRDEILGVSGSPEK</sequence>
<evidence type="ECO:0000256" key="2">
    <source>
        <dbReference type="SAM" id="Phobius"/>
    </source>
</evidence>
<dbReference type="AlphaFoldDB" id="A0A9W8RLU0"/>
<keyword evidence="2" id="KW-0472">Membrane</keyword>
<evidence type="ECO:0000313" key="4">
    <source>
        <dbReference type="Proteomes" id="UP001152049"/>
    </source>
</evidence>
<keyword evidence="2" id="KW-0812">Transmembrane</keyword>
<dbReference type="Proteomes" id="UP001152049">
    <property type="component" value="Unassembled WGS sequence"/>
</dbReference>
<feature type="compositionally biased region" description="Basic and acidic residues" evidence="1">
    <location>
        <begin position="99"/>
        <end position="127"/>
    </location>
</feature>
<feature type="transmembrane region" description="Helical" evidence="2">
    <location>
        <begin position="12"/>
        <end position="30"/>
    </location>
</feature>
<evidence type="ECO:0000256" key="1">
    <source>
        <dbReference type="SAM" id="MobiDB-lite"/>
    </source>
</evidence>
<protein>
    <submittedName>
        <fullName evidence="3">Uncharacterized protein</fullName>
    </submittedName>
</protein>